<dbReference type="Gene3D" id="3.30.230.10">
    <property type="match status" value="1"/>
</dbReference>
<dbReference type="GO" id="GO:0004335">
    <property type="term" value="F:galactokinase activity"/>
    <property type="evidence" value="ECO:0007669"/>
    <property type="project" value="UniProtKB-EC"/>
</dbReference>
<dbReference type="SUPFAM" id="SSF54211">
    <property type="entry name" value="Ribosomal protein S5 domain 2-like"/>
    <property type="match status" value="1"/>
</dbReference>
<dbReference type="Proteomes" id="UP000702209">
    <property type="component" value="Unassembled WGS sequence"/>
</dbReference>
<dbReference type="InterPro" id="IPR019741">
    <property type="entry name" value="Galactokinase_CS"/>
</dbReference>
<dbReference type="InterPro" id="IPR013750">
    <property type="entry name" value="GHMP_kinase_C_dom"/>
</dbReference>
<organism evidence="11 12">
    <name type="scientific">Nocardia amamiensis</name>
    <dbReference type="NCBI Taxonomy" id="404578"/>
    <lineage>
        <taxon>Bacteria</taxon>
        <taxon>Bacillati</taxon>
        <taxon>Actinomycetota</taxon>
        <taxon>Actinomycetes</taxon>
        <taxon>Mycobacteriales</taxon>
        <taxon>Nocardiaceae</taxon>
        <taxon>Nocardia</taxon>
    </lineage>
</organism>
<dbReference type="RefSeq" id="WP_195128429.1">
    <property type="nucleotide sequence ID" value="NZ_JADLQX010000003.1"/>
</dbReference>
<proteinExistence type="inferred from homology"/>
<sequence length="375" mass="39064">MRTWVAPGRVNIIGEHTDYNEGYVLPIALPLVVRCTAAARTDGRVCVGSRQRPGEPVVVAVSELAAQRTRVPGWSRYPLGVVAEFARRGLRIPGVDLDLDGEVPIGAGLSSSAALSCAVAVALRDLFAPSLTDRAVIDVARAAENDYVGAPTGLLDQSAAILCTAGHALLLDVRGFAADTTAPRGVAHEQIPFDLDSAGLELLVIDTGQPHELVDGRYAERRDQCAAAAAALGVASLRDVASAADADRIADDVLRRRARHVVTENARVLAVAEKLRGGVDPRGIGPILTAGHASLRDDFEVSTLALDAAVDAALAAGAHGARMVGGGFGGSAIALVDQERTEAVAESVRRRFADMNVPDPRTFVVVPSAGAHRIG</sequence>
<dbReference type="InterPro" id="IPR006206">
    <property type="entry name" value="Mevalonate/galactokinase"/>
</dbReference>
<keyword evidence="4" id="KW-0418">Kinase</keyword>
<comment type="caution">
    <text evidence="11">The sequence shown here is derived from an EMBL/GenBank/DDBJ whole genome shotgun (WGS) entry which is preliminary data.</text>
</comment>
<dbReference type="PANTHER" id="PTHR10457:SF7">
    <property type="entry name" value="GALACTOKINASE-RELATED"/>
    <property type="match status" value="1"/>
</dbReference>
<dbReference type="InterPro" id="IPR006204">
    <property type="entry name" value="GHMP_kinase_N_dom"/>
</dbReference>
<keyword evidence="6" id="KW-0299">Galactose metabolism</keyword>
<dbReference type="PRINTS" id="PR00959">
    <property type="entry name" value="MEVGALKINASE"/>
</dbReference>
<dbReference type="InterPro" id="IPR000705">
    <property type="entry name" value="Galactokinase"/>
</dbReference>
<dbReference type="Pfam" id="PF00288">
    <property type="entry name" value="GHMP_kinases_N"/>
    <property type="match status" value="1"/>
</dbReference>
<dbReference type="Pfam" id="PF10509">
    <property type="entry name" value="GalKase_gal_bdg"/>
    <property type="match status" value="1"/>
</dbReference>
<reference evidence="11 12" key="1">
    <citation type="submission" date="2020-10" db="EMBL/GenBank/DDBJ databases">
        <title>Identification of Nocardia species via Next-generation sequencing and recognition of intraspecies genetic diversity.</title>
        <authorList>
            <person name="Li P."/>
            <person name="Li P."/>
            <person name="Lu B."/>
        </authorList>
    </citation>
    <scope>NUCLEOTIDE SEQUENCE [LARGE SCALE GENOMIC DNA]</scope>
    <source>
        <strain evidence="11 12">BJ06-0157</strain>
    </source>
</reference>
<dbReference type="NCBIfam" id="TIGR00131">
    <property type="entry name" value="gal_kin"/>
    <property type="match status" value="1"/>
</dbReference>
<evidence type="ECO:0000259" key="9">
    <source>
        <dbReference type="Pfam" id="PF08544"/>
    </source>
</evidence>
<dbReference type="InterPro" id="IPR019539">
    <property type="entry name" value="GalKase_N"/>
</dbReference>
<gene>
    <name evidence="11" type="primary">galK</name>
    <name evidence="11" type="ORF">IU459_05895</name>
</gene>
<evidence type="ECO:0000313" key="11">
    <source>
        <dbReference type="EMBL" id="MBF6297075.1"/>
    </source>
</evidence>
<accession>A0ABS0CKD3</accession>
<dbReference type="SUPFAM" id="SSF55060">
    <property type="entry name" value="GHMP Kinase, C-terminal domain"/>
    <property type="match status" value="1"/>
</dbReference>
<evidence type="ECO:0000256" key="1">
    <source>
        <dbReference type="ARBA" id="ARBA00006566"/>
    </source>
</evidence>
<evidence type="ECO:0000256" key="4">
    <source>
        <dbReference type="ARBA" id="ARBA00022777"/>
    </source>
</evidence>
<dbReference type="InterPro" id="IPR020568">
    <property type="entry name" value="Ribosomal_Su5_D2-typ_SF"/>
</dbReference>
<protein>
    <recommendedName>
        <fullName evidence="7">Galactokinase</fullName>
        <ecNumber evidence="7">2.7.1.6</ecNumber>
    </recommendedName>
</protein>
<keyword evidence="6" id="KW-0119">Carbohydrate metabolism</keyword>
<evidence type="ECO:0000256" key="3">
    <source>
        <dbReference type="ARBA" id="ARBA00022741"/>
    </source>
</evidence>
<dbReference type="Pfam" id="PF08544">
    <property type="entry name" value="GHMP_kinases_C"/>
    <property type="match status" value="1"/>
</dbReference>
<dbReference type="PROSITE" id="PS00627">
    <property type="entry name" value="GHMP_KINASES_ATP"/>
    <property type="match status" value="1"/>
</dbReference>
<evidence type="ECO:0000259" key="10">
    <source>
        <dbReference type="Pfam" id="PF10509"/>
    </source>
</evidence>
<dbReference type="PANTHER" id="PTHR10457">
    <property type="entry name" value="MEVALONATE KINASE/GALACTOKINASE"/>
    <property type="match status" value="1"/>
</dbReference>
<dbReference type="Gene3D" id="3.30.70.890">
    <property type="entry name" value="GHMP kinase, C-terminal domain"/>
    <property type="match status" value="1"/>
</dbReference>
<keyword evidence="3" id="KW-0547">Nucleotide-binding</keyword>
<dbReference type="PIRSF" id="PIRSF000530">
    <property type="entry name" value="Galactokinase"/>
    <property type="match status" value="1"/>
</dbReference>
<comment type="similarity">
    <text evidence="1">Belongs to the GHMP kinase family. GalK subfamily.</text>
</comment>
<dbReference type="EC" id="2.7.1.6" evidence="7"/>
<evidence type="ECO:0000259" key="8">
    <source>
        <dbReference type="Pfam" id="PF00288"/>
    </source>
</evidence>
<feature type="domain" description="GHMP kinase N-terminal" evidence="8">
    <location>
        <begin position="78"/>
        <end position="162"/>
    </location>
</feature>
<keyword evidence="2 11" id="KW-0808">Transferase</keyword>
<evidence type="ECO:0000256" key="6">
    <source>
        <dbReference type="ARBA" id="ARBA00023144"/>
    </source>
</evidence>
<feature type="domain" description="GHMP kinase C-terminal" evidence="9">
    <location>
        <begin position="280"/>
        <end position="353"/>
    </location>
</feature>
<evidence type="ECO:0000313" key="12">
    <source>
        <dbReference type="Proteomes" id="UP000702209"/>
    </source>
</evidence>
<dbReference type="PRINTS" id="PR00473">
    <property type="entry name" value="GALCTOKINASE"/>
</dbReference>
<keyword evidence="12" id="KW-1185">Reference proteome</keyword>
<name>A0ABS0CKD3_9NOCA</name>
<evidence type="ECO:0000256" key="2">
    <source>
        <dbReference type="ARBA" id="ARBA00022679"/>
    </source>
</evidence>
<dbReference type="InterPro" id="IPR014721">
    <property type="entry name" value="Ribsml_uS5_D2-typ_fold_subgr"/>
</dbReference>
<evidence type="ECO:0000256" key="5">
    <source>
        <dbReference type="ARBA" id="ARBA00022840"/>
    </source>
</evidence>
<dbReference type="PROSITE" id="PS00106">
    <property type="entry name" value="GALACTOKINASE"/>
    <property type="match status" value="1"/>
</dbReference>
<evidence type="ECO:0000256" key="7">
    <source>
        <dbReference type="NCBIfam" id="TIGR00131"/>
    </source>
</evidence>
<dbReference type="InterPro" id="IPR036554">
    <property type="entry name" value="GHMP_kinase_C_sf"/>
</dbReference>
<dbReference type="InterPro" id="IPR006203">
    <property type="entry name" value="GHMP_knse_ATP-bd_CS"/>
</dbReference>
<feature type="domain" description="Galactokinase N-terminal" evidence="10">
    <location>
        <begin position="3"/>
        <end position="36"/>
    </location>
</feature>
<dbReference type="EMBL" id="JADLQX010000003">
    <property type="protein sequence ID" value="MBF6297075.1"/>
    <property type="molecule type" value="Genomic_DNA"/>
</dbReference>
<keyword evidence="5" id="KW-0067">ATP-binding</keyword>